<sequence length="162" mass="19351">MKLLNIFVINSYKNLKSRFLVINIINIDNTVTLGNSIRSSLLKSNLIKMFYYLFCSWKVFNLLLFAKDLDVSNRFFPINEYIFSEGFEYLDSDIFIKFNSIKILHNKKLDNCKFLNTFLDFDSKTSCFLQKDITFSKYNISIPINFSVNCPFDFRIFFRFYL</sequence>
<proteinExistence type="predicted"/>
<evidence type="ECO:0000313" key="1">
    <source>
        <dbReference type="EMBL" id="AYQ93441.1"/>
    </source>
</evidence>
<name>A0A3G3LL58_9EUGL</name>
<protein>
    <submittedName>
        <fullName evidence="1">RNA polymerase alpha subunit</fullName>
    </submittedName>
</protein>
<dbReference type="EMBL" id="MH898669">
    <property type="protein sequence ID" value="AYQ93441.1"/>
    <property type="molecule type" value="Genomic_DNA"/>
</dbReference>
<dbReference type="AlphaFoldDB" id="A0A3G3LL58"/>
<keyword evidence="1" id="KW-0934">Plastid</keyword>
<reference evidence="1" key="1">
    <citation type="journal article" date="2018" name="Sci. Rep.">
        <title>Dynamic evolution of inverted repeats in Euglenophyta plastid genomes.</title>
        <authorList>
            <person name="Karnkowska A."/>
            <person name="Bennett M.S."/>
            <person name="Triemer R.E."/>
        </authorList>
    </citation>
    <scope>NUCLEOTIDE SEQUENCE</scope>
</reference>
<keyword evidence="1" id="KW-0150">Chloroplast</keyword>
<organism evidence="1">
    <name type="scientific">Lepocinclis tripteris</name>
    <dbReference type="NCBI Taxonomy" id="135494"/>
    <lineage>
        <taxon>Eukaryota</taxon>
        <taxon>Discoba</taxon>
        <taxon>Euglenozoa</taxon>
        <taxon>Euglenida</taxon>
        <taxon>Spirocuta</taxon>
        <taxon>Euglenophyceae</taxon>
        <taxon>Euglenales</taxon>
        <taxon>Phacaceae</taxon>
        <taxon>Lepocinclis</taxon>
    </lineage>
</organism>
<accession>A0A3G3LL58</accession>
<geneLocation type="chloroplast" evidence="1"/>